<dbReference type="Gene3D" id="3.30.420.10">
    <property type="entry name" value="Ribonuclease H-like superfamily/Ribonuclease H"/>
    <property type="match status" value="1"/>
</dbReference>
<sequence>MALGTLSGKSRGLKELNSSSGGVLRDRKGNWIFGYNHYLGKCSVFVVELWSILDGLKLFQKQEYNEVIIQSDNLEVVAIGNSKLEGSNSTLVKQICWILLIEEKWCLRYVPRETNKIVDAVTKMALSNDEDSHMFEVHSIVILVFNCRFKKSLPI</sequence>
<dbReference type="AlphaFoldDB" id="A0A9D3UPX1"/>
<keyword evidence="4" id="KW-1185">Reference proteome</keyword>
<comment type="caution">
    <text evidence="3">The sequence shown here is derived from an EMBL/GenBank/DDBJ whole genome shotgun (WGS) entry which is preliminary data.</text>
</comment>
<accession>A0A9D3UPX1</accession>
<dbReference type="PANTHER" id="PTHR47723:SF19">
    <property type="entry name" value="POLYNUCLEOTIDYL TRANSFERASE, RIBONUCLEASE H-LIKE SUPERFAMILY PROTEIN"/>
    <property type="match status" value="1"/>
</dbReference>
<evidence type="ECO:0000313" key="3">
    <source>
        <dbReference type="EMBL" id="KAH1055232.1"/>
    </source>
</evidence>
<dbReference type="Proteomes" id="UP000828251">
    <property type="component" value="Unassembled WGS sequence"/>
</dbReference>
<gene>
    <name evidence="3" type="ORF">J1N35_033297</name>
</gene>
<evidence type="ECO:0000313" key="4">
    <source>
        <dbReference type="Proteomes" id="UP000828251"/>
    </source>
</evidence>
<feature type="region of interest" description="Disordered" evidence="1">
    <location>
        <begin position="1"/>
        <end position="21"/>
    </location>
</feature>
<proteinExistence type="predicted"/>
<evidence type="ECO:0000259" key="2">
    <source>
        <dbReference type="Pfam" id="PF13456"/>
    </source>
</evidence>
<dbReference type="GO" id="GO:0003676">
    <property type="term" value="F:nucleic acid binding"/>
    <property type="evidence" value="ECO:0007669"/>
    <property type="project" value="InterPro"/>
</dbReference>
<dbReference type="EMBL" id="JAIQCV010000010">
    <property type="protein sequence ID" value="KAH1055232.1"/>
    <property type="molecule type" value="Genomic_DNA"/>
</dbReference>
<dbReference type="PANTHER" id="PTHR47723">
    <property type="entry name" value="OS05G0353850 PROTEIN"/>
    <property type="match status" value="1"/>
</dbReference>
<dbReference type="CDD" id="cd06222">
    <property type="entry name" value="RNase_H_like"/>
    <property type="match status" value="1"/>
</dbReference>
<dbReference type="Pfam" id="PF13456">
    <property type="entry name" value="RVT_3"/>
    <property type="match status" value="1"/>
</dbReference>
<dbReference type="InterPro" id="IPR044730">
    <property type="entry name" value="RNase_H-like_dom_plant"/>
</dbReference>
<dbReference type="InterPro" id="IPR012337">
    <property type="entry name" value="RNaseH-like_sf"/>
</dbReference>
<dbReference type="GO" id="GO:0004523">
    <property type="term" value="F:RNA-DNA hybrid ribonuclease activity"/>
    <property type="evidence" value="ECO:0007669"/>
    <property type="project" value="InterPro"/>
</dbReference>
<dbReference type="InterPro" id="IPR053151">
    <property type="entry name" value="RNase_H-like"/>
</dbReference>
<dbReference type="InterPro" id="IPR036397">
    <property type="entry name" value="RNaseH_sf"/>
</dbReference>
<feature type="domain" description="RNase H type-1" evidence="2">
    <location>
        <begin position="15"/>
        <end position="125"/>
    </location>
</feature>
<dbReference type="InterPro" id="IPR002156">
    <property type="entry name" value="RNaseH_domain"/>
</dbReference>
<dbReference type="OrthoDB" id="999923at2759"/>
<name>A0A9D3UPX1_9ROSI</name>
<organism evidence="3 4">
    <name type="scientific">Gossypium stocksii</name>
    <dbReference type="NCBI Taxonomy" id="47602"/>
    <lineage>
        <taxon>Eukaryota</taxon>
        <taxon>Viridiplantae</taxon>
        <taxon>Streptophyta</taxon>
        <taxon>Embryophyta</taxon>
        <taxon>Tracheophyta</taxon>
        <taxon>Spermatophyta</taxon>
        <taxon>Magnoliopsida</taxon>
        <taxon>eudicotyledons</taxon>
        <taxon>Gunneridae</taxon>
        <taxon>Pentapetalae</taxon>
        <taxon>rosids</taxon>
        <taxon>malvids</taxon>
        <taxon>Malvales</taxon>
        <taxon>Malvaceae</taxon>
        <taxon>Malvoideae</taxon>
        <taxon>Gossypium</taxon>
    </lineage>
</organism>
<evidence type="ECO:0000256" key="1">
    <source>
        <dbReference type="SAM" id="MobiDB-lite"/>
    </source>
</evidence>
<protein>
    <recommendedName>
        <fullName evidence="2">RNase H type-1 domain-containing protein</fullName>
    </recommendedName>
</protein>
<dbReference type="SUPFAM" id="SSF53098">
    <property type="entry name" value="Ribonuclease H-like"/>
    <property type="match status" value="1"/>
</dbReference>
<reference evidence="3 4" key="1">
    <citation type="journal article" date="2021" name="Plant Biotechnol. J.">
        <title>Multi-omics assisted identification of the key and species-specific regulatory components of drought-tolerant mechanisms in Gossypium stocksii.</title>
        <authorList>
            <person name="Yu D."/>
            <person name="Ke L."/>
            <person name="Zhang D."/>
            <person name="Wu Y."/>
            <person name="Sun Y."/>
            <person name="Mei J."/>
            <person name="Sun J."/>
            <person name="Sun Y."/>
        </authorList>
    </citation>
    <scope>NUCLEOTIDE SEQUENCE [LARGE SCALE GENOMIC DNA]</scope>
    <source>
        <strain evidence="4">cv. E1</strain>
        <tissue evidence="3">Leaf</tissue>
    </source>
</reference>